<keyword evidence="3" id="KW-1185">Reference proteome</keyword>
<feature type="compositionally biased region" description="Polar residues" evidence="1">
    <location>
        <begin position="96"/>
        <end position="108"/>
    </location>
</feature>
<accession>A0ABR1LC92</accession>
<gene>
    <name evidence="2" type="ORF">J3D65DRAFT_635730</name>
</gene>
<feature type="compositionally biased region" description="Basic and acidic residues" evidence="1">
    <location>
        <begin position="111"/>
        <end position="135"/>
    </location>
</feature>
<dbReference type="GeneID" id="92034243"/>
<evidence type="ECO:0000313" key="2">
    <source>
        <dbReference type="EMBL" id="KAK7532081.1"/>
    </source>
</evidence>
<proteinExistence type="predicted"/>
<evidence type="ECO:0000256" key="1">
    <source>
        <dbReference type="SAM" id="MobiDB-lite"/>
    </source>
</evidence>
<organism evidence="2 3">
    <name type="scientific">Phyllosticta citribraziliensis</name>
    <dbReference type="NCBI Taxonomy" id="989973"/>
    <lineage>
        <taxon>Eukaryota</taxon>
        <taxon>Fungi</taxon>
        <taxon>Dikarya</taxon>
        <taxon>Ascomycota</taxon>
        <taxon>Pezizomycotina</taxon>
        <taxon>Dothideomycetes</taxon>
        <taxon>Dothideomycetes incertae sedis</taxon>
        <taxon>Botryosphaeriales</taxon>
        <taxon>Phyllostictaceae</taxon>
        <taxon>Phyllosticta</taxon>
    </lineage>
</organism>
<evidence type="ECO:0008006" key="4">
    <source>
        <dbReference type="Google" id="ProtNLM"/>
    </source>
</evidence>
<protein>
    <recommendedName>
        <fullName evidence="4">Secreted protein</fullName>
    </recommendedName>
</protein>
<dbReference type="RefSeq" id="XP_066651749.1">
    <property type="nucleotide sequence ID" value="XM_066801337.1"/>
</dbReference>
<sequence>MVGSKLVAERKRSWLLGLGALFCLPCTSRRVFQCLRFRQLQDLQRTRLHGQPAPLSATTPSYSARARTWRLTVSQPHKRSLVAYFLTVLSGRSSTPFELHPSPTSNAPNAHAREDRRAALRARPQEGREDAHGEMQRSWPSTRFGGRSGSWVLPLLSSGGAPV</sequence>
<comment type="caution">
    <text evidence="2">The sequence shown here is derived from an EMBL/GenBank/DDBJ whole genome shotgun (WGS) entry which is preliminary data.</text>
</comment>
<feature type="region of interest" description="Disordered" evidence="1">
    <location>
        <begin position="96"/>
        <end position="148"/>
    </location>
</feature>
<dbReference type="EMBL" id="JBBPEH010000011">
    <property type="protein sequence ID" value="KAK7532081.1"/>
    <property type="molecule type" value="Genomic_DNA"/>
</dbReference>
<reference evidence="2 3" key="1">
    <citation type="submission" date="2024-04" db="EMBL/GenBank/DDBJ databases">
        <title>Phyllosticta paracitricarpa is synonymous to the EU quarantine fungus P. citricarpa based on phylogenomic analyses.</title>
        <authorList>
            <consortium name="Lawrence Berkeley National Laboratory"/>
            <person name="Van ingen-buijs V.A."/>
            <person name="Van westerhoven A.C."/>
            <person name="Haridas S."/>
            <person name="Skiadas P."/>
            <person name="Martin F."/>
            <person name="Groenewald J.Z."/>
            <person name="Crous P.W."/>
            <person name="Seidl M.F."/>
        </authorList>
    </citation>
    <scope>NUCLEOTIDE SEQUENCE [LARGE SCALE GENOMIC DNA]</scope>
    <source>
        <strain evidence="2 3">CPC 17464</strain>
    </source>
</reference>
<dbReference type="Proteomes" id="UP001360953">
    <property type="component" value="Unassembled WGS sequence"/>
</dbReference>
<evidence type="ECO:0000313" key="3">
    <source>
        <dbReference type="Proteomes" id="UP001360953"/>
    </source>
</evidence>
<name>A0ABR1LC92_9PEZI</name>